<reference evidence="1 2" key="1">
    <citation type="journal article" date="2023" name="Plants (Basel)">
        <title>Bridging the Gap: Combining Genomics and Transcriptomics Approaches to Understand Stylosanthes scabra, an Orphan Legume from the Brazilian Caatinga.</title>
        <authorList>
            <person name="Ferreira-Neto J.R.C."/>
            <person name="da Silva M.D."/>
            <person name="Binneck E."/>
            <person name="de Melo N.F."/>
            <person name="da Silva R.H."/>
            <person name="de Melo A.L.T.M."/>
            <person name="Pandolfi V."/>
            <person name="Bustamante F.O."/>
            <person name="Brasileiro-Vidal A.C."/>
            <person name="Benko-Iseppon A.M."/>
        </authorList>
    </citation>
    <scope>NUCLEOTIDE SEQUENCE [LARGE SCALE GENOMIC DNA]</scope>
    <source>
        <tissue evidence="1">Leaves</tissue>
    </source>
</reference>
<comment type="caution">
    <text evidence="1">The sequence shown here is derived from an EMBL/GenBank/DDBJ whole genome shotgun (WGS) entry which is preliminary data.</text>
</comment>
<dbReference type="EMBL" id="JASCZI010182191">
    <property type="protein sequence ID" value="MED6187295.1"/>
    <property type="molecule type" value="Genomic_DNA"/>
</dbReference>
<accession>A0ABU6WSN2</accession>
<gene>
    <name evidence="1" type="ORF">PIB30_075086</name>
</gene>
<sequence>MPLYQPISFFFPSKKRVRWEVRSVLVVTIHHPLLVAICPTPELRLTHRLWLREARHFLYVSIPTMRMVAKIIWRLMKSIGAIGCEELVLGCLKIGRGWAGAYVYAYN</sequence>
<organism evidence="1 2">
    <name type="scientific">Stylosanthes scabra</name>
    <dbReference type="NCBI Taxonomy" id="79078"/>
    <lineage>
        <taxon>Eukaryota</taxon>
        <taxon>Viridiplantae</taxon>
        <taxon>Streptophyta</taxon>
        <taxon>Embryophyta</taxon>
        <taxon>Tracheophyta</taxon>
        <taxon>Spermatophyta</taxon>
        <taxon>Magnoliopsida</taxon>
        <taxon>eudicotyledons</taxon>
        <taxon>Gunneridae</taxon>
        <taxon>Pentapetalae</taxon>
        <taxon>rosids</taxon>
        <taxon>fabids</taxon>
        <taxon>Fabales</taxon>
        <taxon>Fabaceae</taxon>
        <taxon>Papilionoideae</taxon>
        <taxon>50 kb inversion clade</taxon>
        <taxon>dalbergioids sensu lato</taxon>
        <taxon>Dalbergieae</taxon>
        <taxon>Pterocarpus clade</taxon>
        <taxon>Stylosanthes</taxon>
    </lineage>
</organism>
<dbReference type="Proteomes" id="UP001341840">
    <property type="component" value="Unassembled WGS sequence"/>
</dbReference>
<evidence type="ECO:0000313" key="1">
    <source>
        <dbReference type="EMBL" id="MED6187295.1"/>
    </source>
</evidence>
<proteinExistence type="predicted"/>
<evidence type="ECO:0000313" key="2">
    <source>
        <dbReference type="Proteomes" id="UP001341840"/>
    </source>
</evidence>
<name>A0ABU6WSN2_9FABA</name>
<protein>
    <submittedName>
        <fullName evidence="1">Uncharacterized protein</fullName>
    </submittedName>
</protein>
<keyword evidence="2" id="KW-1185">Reference proteome</keyword>